<comment type="caution">
    <text evidence="1">The sequence shown here is derived from an EMBL/GenBank/DDBJ whole genome shotgun (WGS) entry which is preliminary data.</text>
</comment>
<dbReference type="RefSeq" id="WP_116179775.1">
    <property type="nucleotide sequence ID" value="NZ_CP144375.1"/>
</dbReference>
<protein>
    <submittedName>
        <fullName evidence="1">Uncharacterized protein</fullName>
    </submittedName>
</protein>
<evidence type="ECO:0000313" key="2">
    <source>
        <dbReference type="Proteomes" id="UP000256269"/>
    </source>
</evidence>
<dbReference type="OrthoDB" id="3629087at2"/>
<gene>
    <name evidence="1" type="ORF">BCF44_11793</name>
</gene>
<dbReference type="AlphaFoldDB" id="A0A3E0GZD4"/>
<dbReference type="EMBL" id="QUNO01000017">
    <property type="protein sequence ID" value="REH35705.1"/>
    <property type="molecule type" value="Genomic_DNA"/>
</dbReference>
<name>A0A3E0GZD4_9PSEU</name>
<dbReference type="Proteomes" id="UP000256269">
    <property type="component" value="Unassembled WGS sequence"/>
</dbReference>
<organism evidence="1 2">
    <name type="scientific">Kutzneria buriramensis</name>
    <dbReference type="NCBI Taxonomy" id="1045776"/>
    <lineage>
        <taxon>Bacteria</taxon>
        <taxon>Bacillati</taxon>
        <taxon>Actinomycetota</taxon>
        <taxon>Actinomycetes</taxon>
        <taxon>Pseudonocardiales</taxon>
        <taxon>Pseudonocardiaceae</taxon>
        <taxon>Kutzneria</taxon>
    </lineage>
</organism>
<evidence type="ECO:0000313" key="1">
    <source>
        <dbReference type="EMBL" id="REH35705.1"/>
    </source>
</evidence>
<reference evidence="1 2" key="1">
    <citation type="submission" date="2018-08" db="EMBL/GenBank/DDBJ databases">
        <title>Genomic Encyclopedia of Archaeal and Bacterial Type Strains, Phase II (KMG-II): from individual species to whole genera.</title>
        <authorList>
            <person name="Goeker M."/>
        </authorList>
    </citation>
    <scope>NUCLEOTIDE SEQUENCE [LARGE SCALE GENOMIC DNA]</scope>
    <source>
        <strain evidence="1 2">DSM 45791</strain>
    </source>
</reference>
<proteinExistence type="predicted"/>
<keyword evidence="2" id="KW-1185">Reference proteome</keyword>
<sequence length="127" mass="13894">MPLPEAVRERCRRFLRPGDRIRYVFPAMSLSIGRSAGTAPFLVVVGEAEVLVLGCGVFRRNNPKSVWARHPATVRLGPVETGGSLKPTIRLGELVLELDEEYAAVVTAADAERLNTDQLPADPFPDL</sequence>
<accession>A0A3E0GZD4</accession>